<dbReference type="Proteomes" id="UP001591681">
    <property type="component" value="Unassembled WGS sequence"/>
</dbReference>
<feature type="compositionally biased region" description="Polar residues" evidence="1">
    <location>
        <begin position="276"/>
        <end position="297"/>
    </location>
</feature>
<feature type="transmembrane region" description="Helical" evidence="2">
    <location>
        <begin position="12"/>
        <end position="33"/>
    </location>
</feature>
<evidence type="ECO:0000313" key="3">
    <source>
        <dbReference type="EMBL" id="KAL2094464.1"/>
    </source>
</evidence>
<feature type="compositionally biased region" description="Basic and acidic residues" evidence="1">
    <location>
        <begin position="332"/>
        <end position="344"/>
    </location>
</feature>
<comment type="caution">
    <text evidence="3">The sequence shown here is derived from an EMBL/GenBank/DDBJ whole genome shotgun (WGS) entry which is preliminary data.</text>
</comment>
<gene>
    <name evidence="3" type="ORF">ACEWY4_009183</name>
</gene>
<feature type="compositionally biased region" description="Polar residues" evidence="1">
    <location>
        <begin position="533"/>
        <end position="553"/>
    </location>
</feature>
<feature type="compositionally biased region" description="Pro residues" evidence="1">
    <location>
        <begin position="319"/>
        <end position="330"/>
    </location>
</feature>
<feature type="compositionally biased region" description="Basic residues" evidence="1">
    <location>
        <begin position="483"/>
        <end position="506"/>
    </location>
</feature>
<sequence length="816" mass="87985">MSHISDVVKQPAFIAGIGATCWLVLMVFSVWLYRHRKKRSGLSSSYAGIRKVPSFTFTPTVAYQRGGEAVCSSGRPGLLNMGETANQPWLADSWPNACGNHKERSMNCCNGGNGTSDSNLTTYSRPADCIANYNSQLDNKQGCLLGSDSAVYSDVDLSNKLNEMKTFNSPSLCYMGPAGSPPTPYEPTPYATTQLIQSSILSKSAGSCGAGMVGAGPPDLTDKRGWKPPPMQQQPPVPQEMTSQLQYNIMEQNRLNKDNYRGGEGNLPPTIPYNHDLSSGGSYHSSDRASNSTSGSQGHKKGSRTPKLPKQSSVTWGEPLPPPPVNPPPSHSTEDYLHTDRSFDPDSSGPMLPSRMYLHPGSMQEEEEEEEEAGGMDRCPTPPIRGAASSPAGVSYSHQSTATLTPSPQGEHQAGLHNGHDDRRRHAASPPPPLRPLSPPHTYGYISSPLALDTDGLDEEEEEPNEDEEEGDMETGAHSAYPHPHHPQHHHHHQQQQQQYHHHHHNPPQQQLQQGGLGSQQAAQRRLHPRGLEQQQTPASSTGDLESSVTGSMINGWGSASEEDNASSGRSSAVDSSDGSFFTDADFAHAVATAAEYTGLKVARYPEEGAGFGGQRFLAGHRPSSPVSTDSNVSTAVLQKRPPRKHKHHQQHSHHPAQQRDGFTDDTALSLGPSSAAVMSPTHSSRGGYEVRGATLPKMGCGDGRQRRGSAGGCRTRDGSVERRESHDRHQNHKASKGRQHPVAEDIPPYSRPSFPSVQGQREGAASSSGSMSSRSSGGRRRAEGGLGPRRNPSDTGLPSMGAFQPEEEEQELLET</sequence>
<protein>
    <recommendedName>
        <fullName evidence="5">Roundabout homolog 1-like</fullName>
    </recommendedName>
</protein>
<feature type="compositionally biased region" description="Acidic residues" evidence="1">
    <location>
        <begin position="455"/>
        <end position="473"/>
    </location>
</feature>
<feature type="compositionally biased region" description="Basic residues" evidence="1">
    <location>
        <begin position="641"/>
        <end position="657"/>
    </location>
</feature>
<organism evidence="3 4">
    <name type="scientific">Coilia grayii</name>
    <name type="common">Gray's grenadier anchovy</name>
    <dbReference type="NCBI Taxonomy" id="363190"/>
    <lineage>
        <taxon>Eukaryota</taxon>
        <taxon>Metazoa</taxon>
        <taxon>Chordata</taxon>
        <taxon>Craniata</taxon>
        <taxon>Vertebrata</taxon>
        <taxon>Euteleostomi</taxon>
        <taxon>Actinopterygii</taxon>
        <taxon>Neopterygii</taxon>
        <taxon>Teleostei</taxon>
        <taxon>Clupei</taxon>
        <taxon>Clupeiformes</taxon>
        <taxon>Clupeoidei</taxon>
        <taxon>Engraulidae</taxon>
        <taxon>Coilinae</taxon>
        <taxon>Coilia</taxon>
    </lineage>
</organism>
<feature type="compositionally biased region" description="Low complexity" evidence="1">
    <location>
        <begin position="507"/>
        <end position="524"/>
    </location>
</feature>
<dbReference type="EMBL" id="JBHFQA010000008">
    <property type="protein sequence ID" value="KAL2094464.1"/>
    <property type="molecule type" value="Genomic_DNA"/>
</dbReference>
<feature type="compositionally biased region" description="Polar residues" evidence="1">
    <location>
        <begin position="396"/>
        <end position="410"/>
    </location>
</feature>
<feature type="compositionally biased region" description="Acidic residues" evidence="1">
    <location>
        <begin position="806"/>
        <end position="816"/>
    </location>
</feature>
<name>A0ABD1K5S1_9TELE</name>
<feature type="region of interest" description="Disordered" evidence="1">
    <location>
        <begin position="256"/>
        <end position="581"/>
    </location>
</feature>
<feature type="compositionally biased region" description="Pro residues" evidence="1">
    <location>
        <begin position="429"/>
        <end position="439"/>
    </location>
</feature>
<keyword evidence="2" id="KW-0812">Transmembrane</keyword>
<feature type="compositionally biased region" description="Polar residues" evidence="1">
    <location>
        <begin position="625"/>
        <end position="637"/>
    </location>
</feature>
<feature type="compositionally biased region" description="Low complexity" evidence="1">
    <location>
        <begin position="566"/>
        <end position="581"/>
    </location>
</feature>
<feature type="compositionally biased region" description="Basic residues" evidence="1">
    <location>
        <begin position="730"/>
        <end position="740"/>
    </location>
</feature>
<evidence type="ECO:0000256" key="1">
    <source>
        <dbReference type="SAM" id="MobiDB-lite"/>
    </source>
</evidence>
<feature type="compositionally biased region" description="Pro residues" evidence="1">
    <location>
        <begin position="227"/>
        <end position="238"/>
    </location>
</feature>
<keyword evidence="2" id="KW-0472">Membrane</keyword>
<keyword evidence="4" id="KW-1185">Reference proteome</keyword>
<keyword evidence="2" id="KW-1133">Transmembrane helix</keyword>
<evidence type="ECO:0000313" key="4">
    <source>
        <dbReference type="Proteomes" id="UP001591681"/>
    </source>
</evidence>
<evidence type="ECO:0000256" key="2">
    <source>
        <dbReference type="SAM" id="Phobius"/>
    </source>
</evidence>
<feature type="compositionally biased region" description="Low complexity" evidence="1">
    <location>
        <begin position="762"/>
        <end position="777"/>
    </location>
</feature>
<evidence type="ECO:0008006" key="5">
    <source>
        <dbReference type="Google" id="ProtNLM"/>
    </source>
</evidence>
<feature type="region of interest" description="Disordered" evidence="1">
    <location>
        <begin position="610"/>
        <end position="816"/>
    </location>
</feature>
<feature type="compositionally biased region" description="Acidic residues" evidence="1">
    <location>
        <begin position="364"/>
        <end position="374"/>
    </location>
</feature>
<proteinExistence type="predicted"/>
<feature type="region of interest" description="Disordered" evidence="1">
    <location>
        <begin position="214"/>
        <end position="241"/>
    </location>
</feature>
<reference evidence="3 4" key="1">
    <citation type="submission" date="2024-09" db="EMBL/GenBank/DDBJ databases">
        <title>A chromosome-level genome assembly of Gray's grenadier anchovy, Coilia grayii.</title>
        <authorList>
            <person name="Fu Z."/>
        </authorList>
    </citation>
    <scope>NUCLEOTIDE SEQUENCE [LARGE SCALE GENOMIC DNA]</scope>
    <source>
        <strain evidence="3">G4</strain>
        <tissue evidence="3">Muscle</tissue>
    </source>
</reference>
<accession>A0ABD1K5S1</accession>
<feature type="compositionally biased region" description="Basic and acidic residues" evidence="1">
    <location>
        <begin position="715"/>
        <end position="729"/>
    </location>
</feature>
<dbReference type="AlphaFoldDB" id="A0ABD1K5S1"/>